<protein>
    <submittedName>
        <fullName evidence="2">Unnamed protein product</fullName>
    </submittedName>
</protein>
<comment type="caution">
    <text evidence="2">The sequence shown here is derived from an EMBL/GenBank/DDBJ whole genome shotgun (WGS) entry which is preliminary data.</text>
</comment>
<proteinExistence type="inferred from homology"/>
<dbReference type="GO" id="GO:0005634">
    <property type="term" value="C:nucleus"/>
    <property type="evidence" value="ECO:0007669"/>
    <property type="project" value="TreeGrafter"/>
</dbReference>
<dbReference type="Pfam" id="PF03690">
    <property type="entry name" value="MYG1_exonuc"/>
    <property type="match status" value="1"/>
</dbReference>
<comment type="similarity">
    <text evidence="1">Belongs to the MYG1 family.</text>
</comment>
<reference evidence="2" key="1">
    <citation type="submission" date="2023-04" db="EMBL/GenBank/DDBJ databases">
        <title>Phytophthora fragariaefolia NBRC 109709.</title>
        <authorList>
            <person name="Ichikawa N."/>
            <person name="Sato H."/>
            <person name="Tonouchi N."/>
        </authorList>
    </citation>
    <scope>NUCLEOTIDE SEQUENCE</scope>
    <source>
        <strain evidence="2">NBRC 109709</strain>
    </source>
</reference>
<dbReference type="AlphaFoldDB" id="A0A9W6Y8J1"/>
<gene>
    <name evidence="2" type="ORF">Pfra01_002564800</name>
</gene>
<sequence length="859" mass="94645">MAPRARYPSYSKQRIVAAYATSGKRPSSCTDITPTNSQMAIINWENVLVPLDWMTVHLGIGITTVAINQADICMRSRSLPQLPHMFAAIEDRIMDLLAEILRSVSGPIFIVSECTTAYVEIVCSLFFPRLTAALRSATSGIYVIGTPNTQLTARELGQWKVNLLRTVITERVFVGASVGDVMNSLAHPLSGRIDVVALCATSIDVGATMTISNIAPSAVIKYVQVKTYEANRVTSPLGSPTRLEDFYSLPFLWCCPPSECVTPAAMSMAAPTKAAAFVASSPCFAAFRGAHVTSSLSEAKQYIGTHNGTFHCDEALAVSMLKLLPKFAAHDVLRTRDEAKLAQCEAVVDVGGVYDAQALRFDHHQRTFAGTFEPRETKLSSAGLVYKHFGREIIRELAAPTTLDDATLDVLHLKAYNNFVEHIDGIDNGVEVASAAGDAKITYNYQVSTSLSNRVGYLNPRWNEDQSEARVNEQFQQAMYMAITEFTDAIHDLVHSWLPAREIVEKAVAKRFQTHKSGEIVHFPEYCPWKSHLHDLEEKLLIPGQIKFVLYSDATGNMTRVQALNVEPGSFALRKGLLPAWRGLRDDELSRVSGIDACTFVHAAGFIGGNRTLEGALEMAVKSLDAPDEETNSLQKMIDNPEVARTHTTITFQGEVPINHLGEELIFSPPFCEFQPTGRATSDSVARADAMADEGIAPASTGTTLYSLPVDRANELDGKHDKLFKHGTMEENARKEAILREINETLIRKNHRMGGIALDGNGKERSIMAKNESATFGSTLVAAPVAATQAHKRRKVESSVPGKVPCASDTISSENFRARILELIESKIQFDMDQRQKETELREQEFELQKRFLEYLQSK</sequence>
<dbReference type="InterPro" id="IPR003226">
    <property type="entry name" value="MYG1_exonuclease"/>
</dbReference>
<dbReference type="EMBL" id="BSXT01005035">
    <property type="protein sequence ID" value="GMF59412.1"/>
    <property type="molecule type" value="Genomic_DNA"/>
</dbReference>
<dbReference type="Proteomes" id="UP001165121">
    <property type="component" value="Unassembled WGS sequence"/>
</dbReference>
<dbReference type="PANTHER" id="PTHR11215:SF1">
    <property type="entry name" value="MYG1 EXONUCLEASE"/>
    <property type="match status" value="1"/>
</dbReference>
<evidence type="ECO:0000313" key="3">
    <source>
        <dbReference type="Proteomes" id="UP001165121"/>
    </source>
</evidence>
<evidence type="ECO:0000256" key="1">
    <source>
        <dbReference type="ARBA" id="ARBA00010105"/>
    </source>
</evidence>
<evidence type="ECO:0000313" key="2">
    <source>
        <dbReference type="EMBL" id="GMF59412.1"/>
    </source>
</evidence>
<dbReference type="OrthoDB" id="10265310at2759"/>
<dbReference type="PANTHER" id="PTHR11215">
    <property type="entry name" value="METAL DEPENDENT HYDROLASE - RELATED"/>
    <property type="match status" value="1"/>
</dbReference>
<organism evidence="2 3">
    <name type="scientific">Phytophthora fragariaefolia</name>
    <dbReference type="NCBI Taxonomy" id="1490495"/>
    <lineage>
        <taxon>Eukaryota</taxon>
        <taxon>Sar</taxon>
        <taxon>Stramenopiles</taxon>
        <taxon>Oomycota</taxon>
        <taxon>Peronosporomycetes</taxon>
        <taxon>Peronosporales</taxon>
        <taxon>Peronosporaceae</taxon>
        <taxon>Phytophthora</taxon>
    </lineage>
</organism>
<name>A0A9W6Y8J1_9STRA</name>
<accession>A0A9W6Y8J1</accession>
<keyword evidence="3" id="KW-1185">Reference proteome</keyword>
<dbReference type="GO" id="GO:0005737">
    <property type="term" value="C:cytoplasm"/>
    <property type="evidence" value="ECO:0007669"/>
    <property type="project" value="TreeGrafter"/>
</dbReference>